<feature type="compositionally biased region" description="Polar residues" evidence="1">
    <location>
        <begin position="445"/>
        <end position="465"/>
    </location>
</feature>
<keyword evidence="3" id="KW-1185">Reference proteome</keyword>
<gene>
    <name evidence="2" type="ORF">LTR09_011557</name>
</gene>
<organism evidence="2 3">
    <name type="scientific">Extremus antarcticus</name>
    <dbReference type="NCBI Taxonomy" id="702011"/>
    <lineage>
        <taxon>Eukaryota</taxon>
        <taxon>Fungi</taxon>
        <taxon>Dikarya</taxon>
        <taxon>Ascomycota</taxon>
        <taxon>Pezizomycotina</taxon>
        <taxon>Dothideomycetes</taxon>
        <taxon>Dothideomycetidae</taxon>
        <taxon>Mycosphaerellales</taxon>
        <taxon>Extremaceae</taxon>
        <taxon>Extremus</taxon>
    </lineage>
</organism>
<dbReference type="Proteomes" id="UP001271007">
    <property type="component" value="Unassembled WGS sequence"/>
</dbReference>
<reference evidence="2" key="1">
    <citation type="submission" date="2023-04" db="EMBL/GenBank/DDBJ databases">
        <title>Black Yeasts Isolated from many extreme environments.</title>
        <authorList>
            <person name="Coleine C."/>
            <person name="Stajich J.E."/>
            <person name="Selbmann L."/>
        </authorList>
    </citation>
    <scope>NUCLEOTIDE SEQUENCE</scope>
    <source>
        <strain evidence="2">CCFEE 5312</strain>
    </source>
</reference>
<feature type="region of interest" description="Disordered" evidence="1">
    <location>
        <begin position="409"/>
        <end position="508"/>
    </location>
</feature>
<feature type="region of interest" description="Disordered" evidence="1">
    <location>
        <begin position="159"/>
        <end position="181"/>
    </location>
</feature>
<protein>
    <submittedName>
        <fullName evidence="2">Uncharacterized protein</fullName>
    </submittedName>
</protein>
<feature type="compositionally biased region" description="Acidic residues" evidence="1">
    <location>
        <begin position="416"/>
        <end position="435"/>
    </location>
</feature>
<dbReference type="EMBL" id="JAWDJX010000070">
    <property type="protein sequence ID" value="KAK3047043.1"/>
    <property type="molecule type" value="Genomic_DNA"/>
</dbReference>
<evidence type="ECO:0000313" key="2">
    <source>
        <dbReference type="EMBL" id="KAK3047043.1"/>
    </source>
</evidence>
<evidence type="ECO:0000313" key="3">
    <source>
        <dbReference type="Proteomes" id="UP001271007"/>
    </source>
</evidence>
<dbReference type="AlphaFoldDB" id="A0AAJ0DBL7"/>
<comment type="caution">
    <text evidence="2">The sequence shown here is derived from an EMBL/GenBank/DDBJ whole genome shotgun (WGS) entry which is preliminary data.</text>
</comment>
<evidence type="ECO:0000256" key="1">
    <source>
        <dbReference type="SAM" id="MobiDB-lite"/>
    </source>
</evidence>
<proteinExistence type="predicted"/>
<name>A0AAJ0DBL7_9PEZI</name>
<accession>A0AAJ0DBL7</accession>
<feature type="compositionally biased region" description="Polar residues" evidence="1">
    <location>
        <begin position="478"/>
        <end position="508"/>
    </location>
</feature>
<sequence>MESKSAFPYGFVNHHPHEIRDTPSALLDVGAASHGAHIGGLPSTASAVRDAPHHGLGAGPFDARDGPELMRGIDGLPRDEMPEQFGPPQTRQVSMAASHGQVIGGAPRPSAGTGQSYCLRPVGMDSQLGQQPTTRPGRLSQPGFFQSRFRLIQPAPAAVAPNTSANAQQAPPPDTHGSTTGRLEGAALIDAVVNELLQPNRQIAQLPDDDFELEFGSVDEAEAELNSRARLIIPGDDVHAVEPNPQPYVRLVMRAMMSSGCLGPHDQGLDRIQTRHWNRWQKDALLEVKKVLSIPLINRQVEALAWTLVNDAIIAHKNGFPASSMKPSGDDRKVKISARITKVAQIITDFPIIRHDVLTKRDAITQLVSTPCAYVGRKKTNRHGNCHKEEIAKKAKAELKKAELRRSVAIANGERVDDEDEQNDAEGPEPEEDGAGTDTRAVQPDLTQADYTQNFSVEQRKQITQGLKRKATMDQYRPSHQQQGQNSPATIPPSQHHANTAFNTPNVD</sequence>